<gene>
    <name evidence="1" type="ORF">SK128_016350</name>
</gene>
<keyword evidence="2" id="KW-1185">Reference proteome</keyword>
<protein>
    <submittedName>
        <fullName evidence="1">Uncharacterized protein</fullName>
    </submittedName>
</protein>
<proteinExistence type="predicted"/>
<evidence type="ECO:0000313" key="1">
    <source>
        <dbReference type="EMBL" id="KAK7028079.1"/>
    </source>
</evidence>
<organism evidence="1 2">
    <name type="scientific">Halocaridina rubra</name>
    <name type="common">Hawaiian red shrimp</name>
    <dbReference type="NCBI Taxonomy" id="373956"/>
    <lineage>
        <taxon>Eukaryota</taxon>
        <taxon>Metazoa</taxon>
        <taxon>Ecdysozoa</taxon>
        <taxon>Arthropoda</taxon>
        <taxon>Crustacea</taxon>
        <taxon>Multicrustacea</taxon>
        <taxon>Malacostraca</taxon>
        <taxon>Eumalacostraca</taxon>
        <taxon>Eucarida</taxon>
        <taxon>Decapoda</taxon>
        <taxon>Pleocyemata</taxon>
        <taxon>Caridea</taxon>
        <taxon>Atyoidea</taxon>
        <taxon>Atyidae</taxon>
        <taxon>Halocaridina</taxon>
    </lineage>
</organism>
<dbReference type="EMBL" id="JAXCGZ010022662">
    <property type="protein sequence ID" value="KAK7028079.1"/>
    <property type="molecule type" value="Genomic_DNA"/>
</dbReference>
<dbReference type="AlphaFoldDB" id="A0AAN8ZPS9"/>
<accession>A0AAN8ZPS9</accession>
<evidence type="ECO:0000313" key="2">
    <source>
        <dbReference type="Proteomes" id="UP001381693"/>
    </source>
</evidence>
<dbReference type="Proteomes" id="UP001381693">
    <property type="component" value="Unassembled WGS sequence"/>
</dbReference>
<sequence length="74" mass="7959">MDILPVVSTFAGRDCDPPYACSSELVLVYCSCSAVLGAEGDVEMQECNWCLDCVYTLGELAQVGLVCEKEDEDG</sequence>
<comment type="caution">
    <text evidence="1">The sequence shown here is derived from an EMBL/GenBank/DDBJ whole genome shotgun (WGS) entry which is preliminary data.</text>
</comment>
<name>A0AAN8ZPS9_HALRR</name>
<reference evidence="1 2" key="1">
    <citation type="submission" date="2023-11" db="EMBL/GenBank/DDBJ databases">
        <title>Halocaridina rubra genome assembly.</title>
        <authorList>
            <person name="Smith C."/>
        </authorList>
    </citation>
    <scope>NUCLEOTIDE SEQUENCE [LARGE SCALE GENOMIC DNA]</scope>
    <source>
        <strain evidence="1">EP-1</strain>
        <tissue evidence="1">Whole</tissue>
    </source>
</reference>